<comment type="caution">
    <text evidence="1">The sequence shown here is derived from an EMBL/GenBank/DDBJ whole genome shotgun (WGS) entry which is preliminary data.</text>
</comment>
<sequence length="177" mass="19133">MFLTPSAWPTQQQCESNALPSLHQFLTDQAGIILSASNLASEARDEENQTSPREVTYQGLISRERSSLFNHIKKTPGPGSGRDVCVAFSPSPAPGNISTDEPLQLLESCDISDKTLPDGVICRVAVAMALLERFPLVCGVICLLHENNGCEHRAQFVEPCGTCDKSGLRTNSERSGC</sequence>
<evidence type="ECO:0000313" key="2">
    <source>
        <dbReference type="Proteomes" id="UP001519460"/>
    </source>
</evidence>
<dbReference type="Proteomes" id="UP001519460">
    <property type="component" value="Unassembled WGS sequence"/>
</dbReference>
<reference evidence="1 2" key="1">
    <citation type="journal article" date="2023" name="Sci. Data">
        <title>Genome assembly of the Korean intertidal mud-creeper Batillaria attramentaria.</title>
        <authorList>
            <person name="Patra A.K."/>
            <person name="Ho P.T."/>
            <person name="Jun S."/>
            <person name="Lee S.J."/>
            <person name="Kim Y."/>
            <person name="Won Y.J."/>
        </authorList>
    </citation>
    <scope>NUCLEOTIDE SEQUENCE [LARGE SCALE GENOMIC DNA]</scope>
    <source>
        <strain evidence="1">Wonlab-2016</strain>
    </source>
</reference>
<organism evidence="1 2">
    <name type="scientific">Batillaria attramentaria</name>
    <dbReference type="NCBI Taxonomy" id="370345"/>
    <lineage>
        <taxon>Eukaryota</taxon>
        <taxon>Metazoa</taxon>
        <taxon>Spiralia</taxon>
        <taxon>Lophotrochozoa</taxon>
        <taxon>Mollusca</taxon>
        <taxon>Gastropoda</taxon>
        <taxon>Caenogastropoda</taxon>
        <taxon>Sorbeoconcha</taxon>
        <taxon>Cerithioidea</taxon>
        <taxon>Batillariidae</taxon>
        <taxon>Batillaria</taxon>
    </lineage>
</organism>
<dbReference type="AlphaFoldDB" id="A0ABD0KAM3"/>
<name>A0ABD0KAM3_9CAEN</name>
<dbReference type="EMBL" id="JACVVK020000216">
    <property type="protein sequence ID" value="KAK7484055.1"/>
    <property type="molecule type" value="Genomic_DNA"/>
</dbReference>
<gene>
    <name evidence="1" type="ORF">BaRGS_00024667</name>
</gene>
<protein>
    <submittedName>
        <fullName evidence="1">Uncharacterized protein</fullName>
    </submittedName>
</protein>
<evidence type="ECO:0000313" key="1">
    <source>
        <dbReference type="EMBL" id="KAK7484055.1"/>
    </source>
</evidence>
<keyword evidence="2" id="KW-1185">Reference proteome</keyword>
<accession>A0ABD0KAM3</accession>
<proteinExistence type="predicted"/>